<evidence type="ECO:0000256" key="4">
    <source>
        <dbReference type="ARBA" id="ARBA00023015"/>
    </source>
</evidence>
<dbReference type="PROSITE" id="PS00688">
    <property type="entry name" value="SIGMA54_INTERACT_3"/>
    <property type="match status" value="1"/>
</dbReference>
<feature type="domain" description="CBS" evidence="12">
    <location>
        <begin position="1"/>
        <end position="63"/>
    </location>
</feature>
<dbReference type="InterPro" id="IPR000014">
    <property type="entry name" value="PAS"/>
</dbReference>
<dbReference type="InterPro" id="IPR035965">
    <property type="entry name" value="PAS-like_dom_sf"/>
</dbReference>
<dbReference type="InterPro" id="IPR013767">
    <property type="entry name" value="PAS_fold"/>
</dbReference>
<dbReference type="PROSITE" id="PS51371">
    <property type="entry name" value="CBS"/>
    <property type="match status" value="1"/>
</dbReference>
<protein>
    <recommendedName>
        <fullName evidence="6">HTH-type transcriptional regulatory protein TyrR</fullName>
    </recommendedName>
</protein>
<keyword evidence="4" id="KW-0805">Transcription regulation</keyword>
<dbReference type="Pfam" id="PF00158">
    <property type="entry name" value="Sigma54_activat"/>
    <property type="match status" value="1"/>
</dbReference>
<dbReference type="InterPro" id="IPR025944">
    <property type="entry name" value="Sigma_54_int_dom_CS"/>
</dbReference>
<reference evidence="13 14" key="1">
    <citation type="submission" date="2016-10" db="EMBL/GenBank/DDBJ databases">
        <authorList>
            <person name="de Groot N.N."/>
        </authorList>
    </citation>
    <scope>NUCLEOTIDE SEQUENCE [LARGE SCALE GENOMIC DNA]</scope>
    <source>
        <strain evidence="13 14">L 420-91</strain>
    </source>
</reference>
<evidence type="ECO:0000256" key="6">
    <source>
        <dbReference type="ARBA" id="ARBA00029500"/>
    </source>
</evidence>
<dbReference type="CDD" id="cd00130">
    <property type="entry name" value="PAS"/>
    <property type="match status" value="1"/>
</dbReference>
<dbReference type="SUPFAM" id="SSF55785">
    <property type="entry name" value="PYP-like sensor domain (PAS domain)"/>
    <property type="match status" value="1"/>
</dbReference>
<evidence type="ECO:0000256" key="2">
    <source>
        <dbReference type="ARBA" id="ARBA00022797"/>
    </source>
</evidence>
<feature type="domain" description="Sigma-54 factor interaction" evidence="9">
    <location>
        <begin position="379"/>
        <end position="608"/>
    </location>
</feature>
<evidence type="ECO:0000256" key="1">
    <source>
        <dbReference type="ARBA" id="ARBA00022741"/>
    </source>
</evidence>
<accession>A0A1G7Y3Z9</accession>
<dbReference type="SUPFAM" id="SSF46689">
    <property type="entry name" value="Homeodomain-like"/>
    <property type="match status" value="1"/>
</dbReference>
<evidence type="ECO:0000313" key="14">
    <source>
        <dbReference type="Proteomes" id="UP000198956"/>
    </source>
</evidence>
<keyword evidence="2" id="KW-0058">Aromatic hydrocarbons catabolism</keyword>
<dbReference type="InterPro" id="IPR027417">
    <property type="entry name" value="P-loop_NTPase"/>
</dbReference>
<dbReference type="FunFam" id="3.40.50.300:FF:000006">
    <property type="entry name" value="DNA-binding transcriptional regulator NtrC"/>
    <property type="match status" value="1"/>
</dbReference>
<dbReference type="InterPro" id="IPR030828">
    <property type="entry name" value="HTH_TyrR"/>
</dbReference>
<dbReference type="GeneID" id="97141756"/>
<dbReference type="InterPro" id="IPR003593">
    <property type="entry name" value="AAA+_ATPase"/>
</dbReference>
<evidence type="ECO:0000259" key="9">
    <source>
        <dbReference type="PROSITE" id="PS50045"/>
    </source>
</evidence>
<evidence type="ECO:0000313" key="13">
    <source>
        <dbReference type="EMBL" id="SDG90720.1"/>
    </source>
</evidence>
<dbReference type="PANTHER" id="PTHR32071:SF57">
    <property type="entry name" value="C4-DICARBOXYLATE TRANSPORT TRANSCRIPTIONAL REGULATORY PROTEIN DCTD"/>
    <property type="match status" value="1"/>
</dbReference>
<evidence type="ECO:0000256" key="5">
    <source>
        <dbReference type="ARBA" id="ARBA00023163"/>
    </source>
</evidence>
<dbReference type="PROSITE" id="PS50113">
    <property type="entry name" value="PAC"/>
    <property type="match status" value="1"/>
</dbReference>
<dbReference type="GO" id="GO:0003677">
    <property type="term" value="F:DNA binding"/>
    <property type="evidence" value="ECO:0007669"/>
    <property type="project" value="UniProtKB-KW"/>
</dbReference>
<dbReference type="PANTHER" id="PTHR32071">
    <property type="entry name" value="TRANSCRIPTIONAL REGULATORY PROTEIN"/>
    <property type="match status" value="1"/>
</dbReference>
<evidence type="ECO:0000259" key="10">
    <source>
        <dbReference type="PROSITE" id="PS50112"/>
    </source>
</evidence>
<dbReference type="SMART" id="SM00091">
    <property type="entry name" value="PAS"/>
    <property type="match status" value="1"/>
</dbReference>
<keyword evidence="8" id="KW-0175">Coiled coil</keyword>
<dbReference type="RefSeq" id="WP_057898685.1">
    <property type="nucleotide sequence ID" value="NZ_CP080764.1"/>
</dbReference>
<proteinExistence type="predicted"/>
<sequence length="688" mass="78943">MITWKQILRPISAVVNRESTIQDVLREMHERGADIAFVMDKGNIVGFIHTDSLLEQLRHTPDLQQPIQYRKDILKVPYMHPVEYYHNISVVLGVNPGGEIIGYSLVQQARHQMNELQLRHMNQILDGAGVGIIRTNTRFEIEFINETAENILGLSRSFLLSRNYKTLLTMDKDLDRVIQGETFISVNSSINFKQISGNFSPLRIDGRITGLVHVFFLREAFEEAVQELEFVRNLYSDLQAVYSSSHEQILVVNPKGEVIRLAGTFLQEFWGLDQPEKVIGRNVAEFERKGVFRPNIVDLCIKKKKKLTMIQDTVHGRKVWSVATPVYHEGKLEKVVVLSRDITKTNQLQEELKRVTKKSNTYKQELDQLMNRYSADKPLIYRSRIMEDLVEEVKRIAQVDSTVLLEGESGVGKEVFARTLHAASRRKDYPLIRVNCGAIPENLIESELFGYEKGAFTGADQKGKPGLFEMAHRGTIFLDEISELSLNMQVKLLRVLQEKEVTRIGGVQTIPVDVRVIAATNKNIKDMMEQGEFREDLYYRLNVIPIHIPPLRERTEDIFSLVLYFSQQFNRTYQMEKGFSPGALEVLENYDWPGNVRELQNIVERLIVTSREEFIQREDVLRVLYGEAGGKRKKTMVFELMPLKEAVAELESQLIQLGLKKYGTAAKVSEVLGVSPATISRRMNKLFK</sequence>
<dbReference type="InterPro" id="IPR002078">
    <property type="entry name" value="Sigma_54_int"/>
</dbReference>
<evidence type="ECO:0000256" key="8">
    <source>
        <dbReference type="SAM" id="Coils"/>
    </source>
</evidence>
<dbReference type="PROSITE" id="PS00675">
    <property type="entry name" value="SIGMA54_INTERACT_1"/>
    <property type="match status" value="1"/>
</dbReference>
<dbReference type="SMART" id="SM00382">
    <property type="entry name" value="AAA"/>
    <property type="match status" value="1"/>
</dbReference>
<dbReference type="Pfam" id="PF00571">
    <property type="entry name" value="CBS"/>
    <property type="match status" value="1"/>
</dbReference>
<gene>
    <name evidence="13" type="ORF">SAMN04489735_100590</name>
</gene>
<dbReference type="Pfam" id="PF13426">
    <property type="entry name" value="PAS_9"/>
    <property type="match status" value="1"/>
</dbReference>
<dbReference type="OrthoDB" id="9771372at2"/>
<dbReference type="EMBL" id="FNDE01000005">
    <property type="protein sequence ID" value="SDG90720.1"/>
    <property type="molecule type" value="Genomic_DNA"/>
</dbReference>
<dbReference type="Pfam" id="PF00989">
    <property type="entry name" value="PAS"/>
    <property type="match status" value="1"/>
</dbReference>
<keyword evidence="5" id="KW-0804">Transcription</keyword>
<evidence type="ECO:0000259" key="12">
    <source>
        <dbReference type="PROSITE" id="PS51371"/>
    </source>
</evidence>
<dbReference type="GO" id="GO:0005524">
    <property type="term" value="F:ATP binding"/>
    <property type="evidence" value="ECO:0007669"/>
    <property type="project" value="UniProtKB-KW"/>
</dbReference>
<dbReference type="InterPro" id="IPR025662">
    <property type="entry name" value="Sigma_54_int_dom_ATP-bd_1"/>
</dbReference>
<evidence type="ECO:0000256" key="7">
    <source>
        <dbReference type="PROSITE-ProRule" id="PRU00703"/>
    </source>
</evidence>
<evidence type="ECO:0000259" key="11">
    <source>
        <dbReference type="PROSITE" id="PS50113"/>
    </source>
</evidence>
<evidence type="ECO:0000256" key="3">
    <source>
        <dbReference type="ARBA" id="ARBA00022840"/>
    </source>
</evidence>
<feature type="domain" description="PAC" evidence="11">
    <location>
        <begin position="303"/>
        <end position="354"/>
    </location>
</feature>
<dbReference type="InterPro" id="IPR009057">
    <property type="entry name" value="Homeodomain-like_sf"/>
</dbReference>
<organism evidence="13 14">
    <name type="scientific">Aneurinibacillus thermoaerophilus</name>
    <dbReference type="NCBI Taxonomy" id="143495"/>
    <lineage>
        <taxon>Bacteria</taxon>
        <taxon>Bacillati</taxon>
        <taxon>Bacillota</taxon>
        <taxon>Bacilli</taxon>
        <taxon>Bacillales</taxon>
        <taxon>Paenibacillaceae</taxon>
        <taxon>Aneurinibacillus group</taxon>
        <taxon>Aneurinibacillus</taxon>
    </lineage>
</organism>
<dbReference type="GO" id="GO:0006355">
    <property type="term" value="P:regulation of DNA-templated transcription"/>
    <property type="evidence" value="ECO:0007669"/>
    <property type="project" value="InterPro"/>
</dbReference>
<dbReference type="Gene3D" id="1.10.10.60">
    <property type="entry name" value="Homeodomain-like"/>
    <property type="match status" value="1"/>
</dbReference>
<keyword evidence="7" id="KW-0129">CBS domain</keyword>
<dbReference type="Gene3D" id="1.10.8.60">
    <property type="match status" value="1"/>
</dbReference>
<dbReference type="Pfam" id="PF18024">
    <property type="entry name" value="HTH_50"/>
    <property type="match status" value="1"/>
</dbReference>
<feature type="domain" description="PAS" evidence="10">
    <location>
        <begin position="117"/>
        <end position="163"/>
    </location>
</feature>
<dbReference type="Proteomes" id="UP000198956">
    <property type="component" value="Unassembled WGS sequence"/>
</dbReference>
<dbReference type="CDD" id="cd00009">
    <property type="entry name" value="AAA"/>
    <property type="match status" value="1"/>
</dbReference>
<dbReference type="InterPro" id="IPR046342">
    <property type="entry name" value="CBS_dom_sf"/>
</dbReference>
<keyword evidence="13" id="KW-0238">DNA-binding</keyword>
<dbReference type="PROSITE" id="PS50045">
    <property type="entry name" value="SIGMA54_INTERACT_4"/>
    <property type="match status" value="1"/>
</dbReference>
<dbReference type="Pfam" id="PF25601">
    <property type="entry name" value="AAA_lid_14"/>
    <property type="match status" value="1"/>
</dbReference>
<dbReference type="AlphaFoldDB" id="A0A1G7Y3Z9"/>
<feature type="coiled-coil region" evidence="8">
    <location>
        <begin position="345"/>
        <end position="372"/>
    </location>
</feature>
<dbReference type="InterPro" id="IPR000700">
    <property type="entry name" value="PAS-assoc_C"/>
</dbReference>
<dbReference type="SUPFAM" id="SSF54631">
    <property type="entry name" value="CBS-domain pair"/>
    <property type="match status" value="1"/>
</dbReference>
<keyword evidence="3" id="KW-0067">ATP-binding</keyword>
<dbReference type="InterPro" id="IPR000644">
    <property type="entry name" value="CBS_dom"/>
</dbReference>
<keyword evidence="1" id="KW-0547">Nucleotide-binding</keyword>
<dbReference type="InterPro" id="IPR058031">
    <property type="entry name" value="AAA_lid_NorR"/>
</dbReference>
<dbReference type="Gene3D" id="3.40.50.300">
    <property type="entry name" value="P-loop containing nucleotide triphosphate hydrolases"/>
    <property type="match status" value="1"/>
</dbReference>
<name>A0A1G7Y3Z9_ANETH</name>
<dbReference type="PROSITE" id="PS50112">
    <property type="entry name" value="PAS"/>
    <property type="match status" value="1"/>
</dbReference>
<dbReference type="Gene3D" id="3.30.450.20">
    <property type="entry name" value="PAS domain"/>
    <property type="match status" value="2"/>
</dbReference>
<dbReference type="SUPFAM" id="SSF52540">
    <property type="entry name" value="P-loop containing nucleoside triphosphate hydrolases"/>
    <property type="match status" value="1"/>
</dbReference>